<keyword evidence="3" id="KW-1185">Reference proteome</keyword>
<protein>
    <recommendedName>
        <fullName evidence="1">DUF6036 domain-containing protein</fullName>
    </recommendedName>
</protein>
<reference evidence="2" key="1">
    <citation type="journal article" date="2014" name="Int. J. Syst. Evol. Microbiol.">
        <title>Complete genome sequence of Corynebacterium casei LMG S-19264T (=DSM 44701T), isolated from a smear-ripened cheese.</title>
        <authorList>
            <consortium name="US DOE Joint Genome Institute (JGI-PGF)"/>
            <person name="Walter F."/>
            <person name="Albersmeier A."/>
            <person name="Kalinowski J."/>
            <person name="Ruckert C."/>
        </authorList>
    </citation>
    <scope>NUCLEOTIDE SEQUENCE</scope>
    <source>
        <strain evidence="2">CGMCC 1.15454</strain>
    </source>
</reference>
<dbReference type="InterPro" id="IPR045792">
    <property type="entry name" value="DUF6036"/>
</dbReference>
<reference evidence="2" key="2">
    <citation type="submission" date="2020-09" db="EMBL/GenBank/DDBJ databases">
        <authorList>
            <person name="Sun Q."/>
            <person name="Zhou Y."/>
        </authorList>
    </citation>
    <scope>NUCLEOTIDE SEQUENCE</scope>
    <source>
        <strain evidence="2">CGMCC 1.15454</strain>
    </source>
</reference>
<dbReference type="Pfam" id="PF19502">
    <property type="entry name" value="DUF6036"/>
    <property type="match status" value="1"/>
</dbReference>
<sequence length="191" mass="22118">MDEKIAIEKLRGIKNIPKFEAMLLTASVITQLLDKQNIKPIIVGGLSVEIYTQNEYTTRDIDFVSDGYQQISNILFTLGFQKEGRYFYHEGLEIAIEIPASDLAGDYSRVTKLEIDDENYVYVISVEDIIMDRLRAAVHWKSVEDHFWAAKMLASNFTSIDKGYLFSQTESPKETELLNEWMEQLERDFNE</sequence>
<evidence type="ECO:0000259" key="1">
    <source>
        <dbReference type="Pfam" id="PF19502"/>
    </source>
</evidence>
<feature type="domain" description="DUF6036" evidence="1">
    <location>
        <begin position="29"/>
        <end position="134"/>
    </location>
</feature>
<accession>A0A9W5X4I3</accession>
<evidence type="ECO:0000313" key="2">
    <source>
        <dbReference type="EMBL" id="GGB34332.1"/>
    </source>
</evidence>
<organism evidence="2 3">
    <name type="scientific">Lentibacillus populi</name>
    <dbReference type="NCBI Taxonomy" id="1827502"/>
    <lineage>
        <taxon>Bacteria</taxon>
        <taxon>Bacillati</taxon>
        <taxon>Bacillota</taxon>
        <taxon>Bacilli</taxon>
        <taxon>Bacillales</taxon>
        <taxon>Bacillaceae</taxon>
        <taxon>Lentibacillus</taxon>
    </lineage>
</organism>
<dbReference type="EMBL" id="BMJD01000004">
    <property type="protein sequence ID" value="GGB34332.1"/>
    <property type="molecule type" value="Genomic_DNA"/>
</dbReference>
<dbReference type="Proteomes" id="UP000621492">
    <property type="component" value="Unassembled WGS sequence"/>
</dbReference>
<comment type="caution">
    <text evidence="2">The sequence shown here is derived from an EMBL/GenBank/DDBJ whole genome shotgun (WGS) entry which is preliminary data.</text>
</comment>
<evidence type="ECO:0000313" key="3">
    <source>
        <dbReference type="Proteomes" id="UP000621492"/>
    </source>
</evidence>
<dbReference type="RefSeq" id="WP_088050555.1">
    <property type="nucleotide sequence ID" value="NZ_BMJD01000004.1"/>
</dbReference>
<gene>
    <name evidence="2" type="ORF">GCM10011409_09740</name>
</gene>
<dbReference type="AlphaFoldDB" id="A0A9W5X4I3"/>
<name>A0A9W5X4I3_9BACI</name>
<proteinExistence type="predicted"/>